<gene>
    <name evidence="2" type="ORF">LSINAPIS_LOCUS6915</name>
</gene>
<organism evidence="2 3">
    <name type="scientific">Leptidea sinapis</name>
    <dbReference type="NCBI Taxonomy" id="189913"/>
    <lineage>
        <taxon>Eukaryota</taxon>
        <taxon>Metazoa</taxon>
        <taxon>Ecdysozoa</taxon>
        <taxon>Arthropoda</taxon>
        <taxon>Hexapoda</taxon>
        <taxon>Insecta</taxon>
        <taxon>Pterygota</taxon>
        <taxon>Neoptera</taxon>
        <taxon>Endopterygota</taxon>
        <taxon>Lepidoptera</taxon>
        <taxon>Glossata</taxon>
        <taxon>Ditrysia</taxon>
        <taxon>Papilionoidea</taxon>
        <taxon>Pieridae</taxon>
        <taxon>Dismorphiinae</taxon>
        <taxon>Leptidea</taxon>
    </lineage>
</organism>
<keyword evidence="3" id="KW-1185">Reference proteome</keyword>
<sequence length="119" mass="13683">MFIEIIRIIYIQSYECTFLNHLITEEKTWPVPNISPITRACVLNWVLKINGNIRSPAGVQFAVWYLDILFTTVRIDLDKLQLAATACYWIAVKIVGPSISAKSLVRYSNYSFQIKDLRG</sequence>
<dbReference type="InterPro" id="IPR036915">
    <property type="entry name" value="Cyclin-like_sf"/>
</dbReference>
<reference evidence="2 3" key="1">
    <citation type="submission" date="2017-07" db="EMBL/GenBank/DDBJ databases">
        <authorList>
            <person name="Talla V."/>
            <person name="Backstrom N."/>
        </authorList>
    </citation>
    <scope>NUCLEOTIDE SEQUENCE [LARGE SCALE GENOMIC DNA]</scope>
</reference>
<dbReference type="AlphaFoldDB" id="A0A5E4QBM1"/>
<dbReference type="InterPro" id="IPR006671">
    <property type="entry name" value="Cyclin_N"/>
</dbReference>
<dbReference type="Pfam" id="PF00134">
    <property type="entry name" value="Cyclin_N"/>
    <property type="match status" value="1"/>
</dbReference>
<dbReference type="SUPFAM" id="SSF47954">
    <property type="entry name" value="Cyclin-like"/>
    <property type="match status" value="1"/>
</dbReference>
<protein>
    <recommendedName>
        <fullName evidence="1">Cyclin N-terminal domain-containing protein</fullName>
    </recommendedName>
</protein>
<evidence type="ECO:0000259" key="1">
    <source>
        <dbReference type="Pfam" id="PF00134"/>
    </source>
</evidence>
<dbReference type="Gene3D" id="1.10.472.10">
    <property type="entry name" value="Cyclin-like"/>
    <property type="match status" value="1"/>
</dbReference>
<name>A0A5E4QBM1_9NEOP</name>
<evidence type="ECO:0000313" key="3">
    <source>
        <dbReference type="Proteomes" id="UP000324832"/>
    </source>
</evidence>
<feature type="domain" description="Cyclin N-terminal" evidence="1">
    <location>
        <begin position="31"/>
        <end position="117"/>
    </location>
</feature>
<dbReference type="EMBL" id="FZQP02002225">
    <property type="protein sequence ID" value="VVC95126.1"/>
    <property type="molecule type" value="Genomic_DNA"/>
</dbReference>
<proteinExistence type="predicted"/>
<evidence type="ECO:0000313" key="2">
    <source>
        <dbReference type="EMBL" id="VVC95126.1"/>
    </source>
</evidence>
<dbReference type="Proteomes" id="UP000324832">
    <property type="component" value="Unassembled WGS sequence"/>
</dbReference>
<accession>A0A5E4QBM1</accession>